<dbReference type="InterPro" id="IPR003715">
    <property type="entry name" value="Poly_export_N"/>
</dbReference>
<name>A0A1B2EF05_9HYPH</name>
<dbReference type="InterPro" id="IPR049712">
    <property type="entry name" value="Poly_export"/>
</dbReference>
<evidence type="ECO:0000259" key="5">
    <source>
        <dbReference type="Pfam" id="PF25994"/>
    </source>
</evidence>
<dbReference type="AlphaFoldDB" id="A0A1B2EF05"/>
<keyword evidence="1" id="KW-0732">Signal</keyword>
<gene>
    <name evidence="6" type="ORF">BB934_10295</name>
</gene>
<dbReference type="KEGG" id="moc:BB934_10295"/>
<sequence length="458" mass="49911">MPMFYSSRSDSRSIKARGRIAAMLRTISVWTCVAGAAWMSPGAALADSPVYELGPQDKIRVSVIEWFTGAGELRSPINGEYTVSPNGLISLPLVGDVKALGLEPTVLATQVSEKLQAKLSLSERPTTSIEIVQFRPFFVMGDLERPGEYAYRPGITALQAVSLAGGFYRAASQTPAQAQREALQAAGERRSLSARVTELIVRRFRLEAELKNAEAIEFPEDMSSRKADPVVAAAMRLEGTIFDARRRAFSTSIAAQKKLIDLYGQEIQALKAQAESLERHRDATKQQADNLRSLQSRGLATMGREFDIDRMLADVAIRKQELDGKSLRLQQELVKAENATQEADARRKQDIAGELQTLQGALDDFEQKLLLADQTLAETELMPSRNQRPGFKLVRQDASATETEIVATSATPLQPGDILVVQFAHSVRTNVAGRETGSTLGAQVPPNGASVTEASAAR</sequence>
<feature type="region of interest" description="Disordered" evidence="3">
    <location>
        <begin position="436"/>
        <end position="458"/>
    </location>
</feature>
<feature type="coiled-coil region" evidence="2">
    <location>
        <begin position="253"/>
        <end position="368"/>
    </location>
</feature>
<evidence type="ECO:0000313" key="6">
    <source>
        <dbReference type="EMBL" id="ANY78561.1"/>
    </source>
</evidence>
<evidence type="ECO:0000256" key="3">
    <source>
        <dbReference type="SAM" id="MobiDB-lite"/>
    </source>
</evidence>
<protein>
    <recommendedName>
        <fullName evidence="7">Soluble ligand binding domain-containing protein</fullName>
    </recommendedName>
</protein>
<dbReference type="Pfam" id="PF25994">
    <property type="entry name" value="HH_AprE"/>
    <property type="match status" value="1"/>
</dbReference>
<dbReference type="PANTHER" id="PTHR33619">
    <property type="entry name" value="POLYSACCHARIDE EXPORT PROTEIN GFCE-RELATED"/>
    <property type="match status" value="1"/>
</dbReference>
<evidence type="ECO:0000256" key="1">
    <source>
        <dbReference type="ARBA" id="ARBA00022729"/>
    </source>
</evidence>
<organism evidence="6">
    <name type="scientific">Microvirga ossetica</name>
    <dbReference type="NCBI Taxonomy" id="1882682"/>
    <lineage>
        <taxon>Bacteria</taxon>
        <taxon>Pseudomonadati</taxon>
        <taxon>Pseudomonadota</taxon>
        <taxon>Alphaproteobacteria</taxon>
        <taxon>Hyphomicrobiales</taxon>
        <taxon>Methylobacteriaceae</taxon>
        <taxon>Microvirga</taxon>
    </lineage>
</organism>
<dbReference type="GO" id="GO:0015159">
    <property type="term" value="F:polysaccharide transmembrane transporter activity"/>
    <property type="evidence" value="ECO:0007669"/>
    <property type="project" value="InterPro"/>
</dbReference>
<dbReference type="Pfam" id="PF02563">
    <property type="entry name" value="Poly_export"/>
    <property type="match status" value="1"/>
</dbReference>
<dbReference type="EMBL" id="CP016616">
    <property type="protein sequence ID" value="ANY78561.1"/>
    <property type="molecule type" value="Genomic_DNA"/>
</dbReference>
<dbReference type="PANTHER" id="PTHR33619:SF3">
    <property type="entry name" value="POLYSACCHARIDE EXPORT PROTEIN GFCE-RELATED"/>
    <property type="match status" value="1"/>
</dbReference>
<dbReference type="InterPro" id="IPR058781">
    <property type="entry name" value="HH_AprE-like"/>
</dbReference>
<proteinExistence type="predicted"/>
<dbReference type="RefSeq" id="WP_099509563.1">
    <property type="nucleotide sequence ID" value="NZ_CP016616.1"/>
</dbReference>
<reference evidence="6" key="1">
    <citation type="submission" date="2016-07" db="EMBL/GenBank/DDBJ databases">
        <title>Microvirga ossetica sp. nov. a new species of rhizobia isolated from root nodules of the legume species Vicia alpestris Steven originated from North Ossetia region in the Caucasus.</title>
        <authorList>
            <person name="Safronova V.I."/>
            <person name="Kuznetsova I.G."/>
            <person name="Sazanova A.L."/>
            <person name="Belimov A."/>
            <person name="Andronov E."/>
            <person name="Osledkin Y.S."/>
            <person name="Onishchuk O.P."/>
            <person name="Kurchak O.N."/>
            <person name="Shaposhnikov A.I."/>
            <person name="Willems A."/>
            <person name="Tikhonovich I.A."/>
        </authorList>
    </citation>
    <scope>NUCLEOTIDE SEQUENCE [LARGE SCALE GENOMIC DNA]</scope>
    <source>
        <strain evidence="6">V5/3M</strain>
    </source>
</reference>
<feature type="compositionally biased region" description="Polar residues" evidence="3">
    <location>
        <begin position="449"/>
        <end position="458"/>
    </location>
</feature>
<evidence type="ECO:0000259" key="4">
    <source>
        <dbReference type="Pfam" id="PF02563"/>
    </source>
</evidence>
<accession>A0A1B2EF05</accession>
<evidence type="ECO:0008006" key="7">
    <source>
        <dbReference type="Google" id="ProtNLM"/>
    </source>
</evidence>
<keyword evidence="2" id="KW-0175">Coiled coil</keyword>
<feature type="domain" description="Polysaccharide export protein N-terminal" evidence="4">
    <location>
        <begin position="47"/>
        <end position="131"/>
    </location>
</feature>
<evidence type="ECO:0000256" key="2">
    <source>
        <dbReference type="SAM" id="Coils"/>
    </source>
</evidence>
<dbReference type="OrthoDB" id="9798876at2"/>
<dbReference type="Gene3D" id="3.30.1950.10">
    <property type="entry name" value="wza like domain"/>
    <property type="match status" value="1"/>
</dbReference>
<feature type="domain" description="AprE-like long alpha-helical hairpin" evidence="5">
    <location>
        <begin position="188"/>
        <end position="372"/>
    </location>
</feature>